<protein>
    <submittedName>
        <fullName evidence="2">Uncharacterized protein</fullName>
    </submittedName>
</protein>
<dbReference type="EMBL" id="AHOR02000014">
    <property type="protein sequence ID" value="EMF83255.1"/>
    <property type="molecule type" value="Genomic_DNA"/>
</dbReference>
<dbReference type="AlphaFoldDB" id="M3H3A7"/>
<keyword evidence="1" id="KW-0472">Membrane</keyword>
<keyword evidence="1" id="KW-1133">Transmembrane helix</keyword>
<evidence type="ECO:0000313" key="3">
    <source>
        <dbReference type="Proteomes" id="UP000011770"/>
    </source>
</evidence>
<reference evidence="2 3" key="1">
    <citation type="submission" date="2013-01" db="EMBL/GenBank/DDBJ databases">
        <authorList>
            <person name="Harkins D.M."/>
            <person name="Durkin A.S."/>
            <person name="Brinkac L.M."/>
            <person name="Haft D.H."/>
            <person name="Selengut J.D."/>
            <person name="Sanka R."/>
            <person name="DePew J."/>
            <person name="Purushe J."/>
            <person name="Tulsiani S.M."/>
            <person name="Graham G.C."/>
            <person name="Burns M.-A."/>
            <person name="Dohnt M.F."/>
            <person name="Smythe L.D."/>
            <person name="McKay D.B."/>
            <person name="Craig S.B."/>
            <person name="Vinetz J.M."/>
            <person name="Sutton G.G."/>
            <person name="Nierman W.C."/>
            <person name="Fouts D.E."/>
        </authorList>
    </citation>
    <scope>NUCLEOTIDE SEQUENCE [LARGE SCALE GENOMIC DNA]</scope>
    <source>
        <strain evidence="2 3">LT2116</strain>
    </source>
</reference>
<accession>M3H3A7</accession>
<evidence type="ECO:0000313" key="2">
    <source>
        <dbReference type="EMBL" id="EMF83255.1"/>
    </source>
</evidence>
<feature type="transmembrane region" description="Helical" evidence="1">
    <location>
        <begin position="54"/>
        <end position="72"/>
    </location>
</feature>
<gene>
    <name evidence="2" type="ORF">LEP1GSC188_4617</name>
</gene>
<evidence type="ECO:0000256" key="1">
    <source>
        <dbReference type="SAM" id="Phobius"/>
    </source>
</evidence>
<organism evidence="2 3">
    <name type="scientific">Leptospira weilii serovar Topaz str. LT2116</name>
    <dbReference type="NCBI Taxonomy" id="1088540"/>
    <lineage>
        <taxon>Bacteria</taxon>
        <taxon>Pseudomonadati</taxon>
        <taxon>Spirochaetota</taxon>
        <taxon>Spirochaetia</taxon>
        <taxon>Leptospirales</taxon>
        <taxon>Leptospiraceae</taxon>
        <taxon>Leptospira</taxon>
    </lineage>
</organism>
<keyword evidence="1" id="KW-0812">Transmembrane</keyword>
<sequence>MNREHWAFDEAMELFRNLPNVSLFKLAFKLPEEWINNRLESYSSNFFGKLRRKFLYVTCSFFSISFFLYYLLVKLKS</sequence>
<name>M3H3A7_9LEPT</name>
<comment type="caution">
    <text evidence="2">The sequence shown here is derived from an EMBL/GenBank/DDBJ whole genome shotgun (WGS) entry which is preliminary data.</text>
</comment>
<dbReference type="Proteomes" id="UP000011770">
    <property type="component" value="Unassembled WGS sequence"/>
</dbReference>
<proteinExistence type="predicted"/>